<evidence type="ECO:0000256" key="2">
    <source>
        <dbReference type="ARBA" id="ARBA00012417"/>
    </source>
</evidence>
<keyword evidence="7" id="KW-0238">DNA-binding</keyword>
<dbReference type="EMBL" id="CALNXI010000581">
    <property type="protein sequence ID" value="CAH3029581.1"/>
    <property type="molecule type" value="Genomic_DNA"/>
</dbReference>
<reference evidence="10 13" key="1">
    <citation type="submission" date="2022-05" db="EMBL/GenBank/DDBJ databases">
        <authorList>
            <consortium name="Genoscope - CEA"/>
            <person name="William W."/>
        </authorList>
    </citation>
    <scope>NUCLEOTIDE SEQUENCE [LARGE SCALE GENOMIC DNA]</scope>
</reference>
<evidence type="ECO:0000256" key="4">
    <source>
        <dbReference type="ARBA" id="ARBA00022695"/>
    </source>
</evidence>
<comment type="similarity">
    <text evidence="1">Belongs to the DNA polymerase type-B family.</text>
</comment>
<evidence type="ECO:0000256" key="5">
    <source>
        <dbReference type="ARBA" id="ARBA00022705"/>
    </source>
</evidence>
<protein>
    <recommendedName>
        <fullName evidence="2">DNA-directed DNA polymerase</fullName>
        <ecNumber evidence="2">2.7.7.7</ecNumber>
    </recommendedName>
</protein>
<dbReference type="Gene3D" id="3.40.960.10">
    <property type="entry name" value="VSR Endonuclease"/>
    <property type="match status" value="1"/>
</dbReference>
<dbReference type="Gene3D" id="3.90.1600.10">
    <property type="entry name" value="Palm domain of DNA polymerase"/>
    <property type="match status" value="1"/>
</dbReference>
<sequence>MTLIRRDVKGGKRAGYKPGAKIWEEVVKELRCVHEIKNKDELCCGRAIVVMREHAKKKAGEKNCYENIRQDRGKNSQQLKEAKQLYKEAGVPEGSCGYEEIQKFQDYLGPKGYQLIVVDPVRGGVIFTGEAYKFAPKVIQIVKTYYEDSDGKTKAHYDGVYSVAAVMNRCKFCRYCCKGYNTEDAKHHNCLHANCPSCMRRRNKTSKGCLDYTGWSKPTITCRKCCRSFYGEDCYQDHLIQKKQTETKMEADLIYQVALDNDIVIPRKEAMKSVCEMHRKCQTCLVSYKVKEGVTHKCGHGQCANCLNYVDLYNHQCFIMSDIYKANKRYDNQQKAEDKILETIKEMTTEDGKKVKEVATKPITRKEQEEAYLKEHPPTQPVDEQSRQESIERVKKQLQDLGVDVTEIPEDQLEEFQGDHYMLTEGKKDKHKELVFADIECCIDDQRQFTPNLICFERETSDEKYQCWGRTCLRDFYNRLMAMLKELEKENNLRWNQLEMQVYFHNFRGFDGVFIIKQLYDMNLKVSKVLMTGQKILYFECDRLKFKDSMSFLNMPLENFTKTFGLTELKKGYFPHSFNRKENQNYEGPLPDLKYYETNCMNTKKKEAVEKWHAEEMLKGESWNFEKELLEYCESDVKLLKEGCLTFAADFEKECKFNPLKENITIASACHNFWRNNQMIPYSIAVEPPHGWSGMKPAQSKIGFQWLHIQDQKLGGNRIKHAANGGEQTLMIESWGKVRVDGYEPIKKTVFEFHGCEFHGCPKCKPNNRHVKTWHHPDRTVEEMYHLTQKKTEVLRKAGYTVKVEWECNFKRKLATDPELQDMIKDLEWTAPLNPKEALFGGRTGAATLYSKTAEDEEISYVDYTSLYPWVNKYGTYPLGHPTIIVNPVNQNIGDYFGVAKVDILAPEGLFHPVLPMKIDDKCMFTLCATCAQEQLEQPWHERTNLCNHTDKERLMTGVWCTEELKMAVRKGYKILKIHEVWHWSENERKTGLFAPYVNKFLKAKQEASGWPSDCVTDQQKEAYIAEYEVHEGIKLDSDKIEVNPGRKAVAKVMLNSFWGKFGEADNKPTTSTIQKVADWEKLINDDTVMVKSVNVYSEEVMEVTTVKKEGAWAPNTRGNIFIALFTTAIARLKLYEALDVLQQRVLYYDTDSVIYKSKHGQDRLPLGKFLGQFTDETGGDTIEEFGSAGPKSYSYKTNGGKTECKSKGLKNTHAVRQVLNCGSMLNHIQLELKDPEESKRQLKTTIFNHFVRNSKVKSIHLEDMVKVFQVNWDKRVVEKGTGVTYPYGYVRM</sequence>
<proteinExistence type="inferred from homology"/>
<evidence type="ECO:0000256" key="1">
    <source>
        <dbReference type="ARBA" id="ARBA00005755"/>
    </source>
</evidence>
<feature type="domain" description="DNA-directed DNA polymerase family B mitochondria/virus" evidence="9">
    <location>
        <begin position="836"/>
        <end position="1009"/>
    </location>
</feature>
<dbReference type="InterPro" id="IPR023211">
    <property type="entry name" value="DNA_pol_palm_dom_sf"/>
</dbReference>
<keyword evidence="13" id="KW-1185">Reference proteome</keyword>
<dbReference type="PANTHER" id="PTHR33568">
    <property type="entry name" value="DNA POLYMERASE"/>
    <property type="match status" value="1"/>
</dbReference>
<keyword evidence="3" id="KW-0808">Transferase</keyword>
<keyword evidence="6" id="KW-0239">DNA-directed DNA polymerase</keyword>
<keyword evidence="5" id="KW-0235">DNA replication</keyword>
<dbReference type="InterPro" id="IPR036397">
    <property type="entry name" value="RNaseH_sf"/>
</dbReference>
<keyword evidence="4" id="KW-0548">Nucleotidyltransferase</keyword>
<comment type="catalytic activity">
    <reaction evidence="8">
        <text>DNA(n) + a 2'-deoxyribonucleoside 5'-triphosphate = DNA(n+1) + diphosphate</text>
        <dbReference type="Rhea" id="RHEA:22508"/>
        <dbReference type="Rhea" id="RHEA-COMP:17339"/>
        <dbReference type="Rhea" id="RHEA-COMP:17340"/>
        <dbReference type="ChEBI" id="CHEBI:33019"/>
        <dbReference type="ChEBI" id="CHEBI:61560"/>
        <dbReference type="ChEBI" id="CHEBI:173112"/>
        <dbReference type="EC" id="2.7.7.7"/>
    </reaction>
</comment>
<feature type="domain" description="DNA-directed DNA polymerase family B mitochondria/virus" evidence="9">
    <location>
        <begin position="497"/>
        <end position="679"/>
    </location>
</feature>
<accession>A0ABN8LGI7</accession>
<dbReference type="Pfam" id="PF03175">
    <property type="entry name" value="DNA_pol_B_2"/>
    <property type="match status" value="2"/>
</dbReference>
<evidence type="ECO:0000256" key="8">
    <source>
        <dbReference type="ARBA" id="ARBA00049244"/>
    </source>
</evidence>
<evidence type="ECO:0000256" key="7">
    <source>
        <dbReference type="ARBA" id="ARBA00023125"/>
    </source>
</evidence>
<dbReference type="InterPro" id="IPR043502">
    <property type="entry name" value="DNA/RNA_pol_sf"/>
</dbReference>
<organism evidence="10 13">
    <name type="scientific">Porites evermanni</name>
    <dbReference type="NCBI Taxonomy" id="104178"/>
    <lineage>
        <taxon>Eukaryota</taxon>
        <taxon>Metazoa</taxon>
        <taxon>Cnidaria</taxon>
        <taxon>Anthozoa</taxon>
        <taxon>Hexacorallia</taxon>
        <taxon>Scleractinia</taxon>
        <taxon>Fungiina</taxon>
        <taxon>Poritidae</taxon>
        <taxon>Porites</taxon>
    </lineage>
</organism>
<dbReference type="Proteomes" id="UP001159427">
    <property type="component" value="Unassembled WGS sequence"/>
</dbReference>
<gene>
    <name evidence="10" type="ORF">PEVE_00004743</name>
    <name evidence="11" type="ORF">PEVE_00036426</name>
    <name evidence="12" type="ORF">PEVE_00036430</name>
</gene>
<evidence type="ECO:0000259" key="9">
    <source>
        <dbReference type="Pfam" id="PF03175"/>
    </source>
</evidence>
<dbReference type="SUPFAM" id="SSF56672">
    <property type="entry name" value="DNA/RNA polymerases"/>
    <property type="match status" value="1"/>
</dbReference>
<dbReference type="InterPro" id="IPR012337">
    <property type="entry name" value="RNaseH-like_sf"/>
</dbReference>
<evidence type="ECO:0000313" key="13">
    <source>
        <dbReference type="Proteomes" id="UP001159427"/>
    </source>
</evidence>
<dbReference type="EMBL" id="CALNXI010000013">
    <property type="protein sequence ID" value="CAH3014744.1"/>
    <property type="molecule type" value="Genomic_DNA"/>
</dbReference>
<dbReference type="SUPFAM" id="SSF53098">
    <property type="entry name" value="Ribonuclease H-like"/>
    <property type="match status" value="1"/>
</dbReference>
<dbReference type="PANTHER" id="PTHR33568:SF3">
    <property type="entry name" value="DNA-DIRECTED DNA POLYMERASE"/>
    <property type="match status" value="1"/>
</dbReference>
<evidence type="ECO:0000256" key="3">
    <source>
        <dbReference type="ARBA" id="ARBA00022679"/>
    </source>
</evidence>
<dbReference type="Gene3D" id="3.30.420.10">
    <property type="entry name" value="Ribonuclease H-like superfamily/Ribonuclease H"/>
    <property type="match status" value="1"/>
</dbReference>
<comment type="caution">
    <text evidence="10">The sequence shown here is derived from an EMBL/GenBank/DDBJ whole genome shotgun (WGS) entry which is preliminary data.</text>
</comment>
<dbReference type="InterPro" id="IPR004868">
    <property type="entry name" value="DNA-dir_DNA_pol_B_mt/vir"/>
</dbReference>
<evidence type="ECO:0000313" key="10">
    <source>
        <dbReference type="EMBL" id="CAH3014744.1"/>
    </source>
</evidence>
<dbReference type="EMBL" id="CALNXI010000581">
    <property type="protein sequence ID" value="CAH3029585.1"/>
    <property type="molecule type" value="Genomic_DNA"/>
</dbReference>
<evidence type="ECO:0000313" key="12">
    <source>
        <dbReference type="EMBL" id="CAH3029585.1"/>
    </source>
</evidence>
<dbReference type="EC" id="2.7.7.7" evidence="2"/>
<evidence type="ECO:0000256" key="6">
    <source>
        <dbReference type="ARBA" id="ARBA00022932"/>
    </source>
</evidence>
<dbReference type="Gene3D" id="1.10.287.690">
    <property type="entry name" value="Helix hairpin bin"/>
    <property type="match status" value="1"/>
</dbReference>
<evidence type="ECO:0000313" key="11">
    <source>
        <dbReference type="EMBL" id="CAH3029581.1"/>
    </source>
</evidence>
<name>A0ABN8LGI7_9CNID</name>